<proteinExistence type="inferred from homology"/>
<evidence type="ECO:0000256" key="6">
    <source>
        <dbReference type="ARBA" id="ARBA00022824"/>
    </source>
</evidence>
<evidence type="ECO:0000256" key="1">
    <source>
        <dbReference type="ARBA" id="ARBA00004167"/>
    </source>
</evidence>
<sequence length="750" mass="85893">MSLQDRIKPILKLLKIFSVCGGSGLFIAYHIRQTCKSVSNIVNSNVLDRERKHTSEYIYIDDPAYDVTMMLEQDRENKQSVGLSRIWKSLKHSLAWRLLWLCRHGNREQRNIALEQLAAFKNNKIWDCLKLAQALDKNTAVLLARTQGADLRYFLPPPIHVRRAALTSELVSFRLKDMISIVQNINPHSCIQHFLSKHFLNVQEQAMEADSIPTKPDSISERDLCILCLDALHHHVSLFHCKNYDEDTSVKSLIAIGLLPKLAELMLRYKYDNDLDLAVLRILTVLSVHSNLLTDFFQYGLIRELSRLLRSNDIRLSSSAAVCLANLSGEYCYRPGLYLLYPLYRTNTPHSCDTLLVHGLRGGVFVTWRQRDRKCADPIGIIDVTISEVDCDSCVKEPDINTQYLDPEFKQVVEDIIEMEDERLLADVEVVLHDIPLEEKRVPANKNNYTTKRKLVALKEENQDRCNYTHCWPKDWLPKDCSNLRILGVNYWSTLSDWLERCPLQAADIATRAADMAPVLVDAGVGTKPIVWLAHSMGGLIVKQMLVEAAESKNPLLRNLSLNTKAIVFYSTPHKGSALATMPRAAAAVIWPSNDVRQLKENSPILLELHNTFIKFADTFGWETISFAETLPTLVTSFKVPIHFVESVSADLGRGVFYRLPLDHLCICKPATRQSVLYTTVLDILQRVTMKDIELQYSNPIVEWLMGLFYRLYNNKSKQILEKFDETHNIEQLKWFEKFLLETFTDGFTD</sequence>
<evidence type="ECO:0000256" key="11">
    <source>
        <dbReference type="ARBA" id="ARBA00023209"/>
    </source>
</evidence>
<keyword evidence="6" id="KW-0256">Endoplasmic reticulum</keyword>
<evidence type="ECO:0000256" key="12">
    <source>
        <dbReference type="ARBA" id="ARBA00023264"/>
    </source>
</evidence>
<comment type="similarity">
    <text evidence="13">Belongs to the SERAC1 family.</text>
</comment>
<reference evidence="17" key="2">
    <citation type="submission" date="2022-10" db="EMBL/GenBank/DDBJ databases">
        <authorList>
            <consortium name="ENA_rothamsted_submissions"/>
            <consortium name="culmorum"/>
            <person name="King R."/>
        </authorList>
    </citation>
    <scope>NUCLEOTIDE SEQUENCE</scope>
</reference>
<protein>
    <recommendedName>
        <fullName evidence="14">Protein SERAC1</fullName>
    </recommendedName>
    <alternativeName>
        <fullName evidence="15">Serine active site-containing protein 1</fullName>
    </alternativeName>
</protein>
<dbReference type="SUPFAM" id="SSF48371">
    <property type="entry name" value="ARM repeat"/>
    <property type="match status" value="1"/>
</dbReference>
<evidence type="ECO:0000256" key="14">
    <source>
        <dbReference type="ARBA" id="ARBA00040991"/>
    </source>
</evidence>
<dbReference type="InterPro" id="IPR011989">
    <property type="entry name" value="ARM-like"/>
</dbReference>
<dbReference type="PANTHER" id="PTHR48182">
    <property type="entry name" value="PROTEIN SERAC1"/>
    <property type="match status" value="1"/>
</dbReference>
<dbReference type="AlphaFoldDB" id="A0A9N9MZE2"/>
<keyword evidence="10" id="KW-0472">Membrane</keyword>
<name>A0A9N9MZE2_9NEOP</name>
<evidence type="ECO:0000256" key="15">
    <source>
        <dbReference type="ARBA" id="ARBA00041701"/>
    </source>
</evidence>
<dbReference type="InterPro" id="IPR052374">
    <property type="entry name" value="SERAC1"/>
</dbReference>
<dbReference type="GO" id="GO:0005739">
    <property type="term" value="C:mitochondrion"/>
    <property type="evidence" value="ECO:0007669"/>
    <property type="project" value="UniProtKB-SubCell"/>
</dbReference>
<evidence type="ECO:0000256" key="10">
    <source>
        <dbReference type="ARBA" id="ARBA00023136"/>
    </source>
</evidence>
<dbReference type="PANTHER" id="PTHR48182:SF2">
    <property type="entry name" value="PROTEIN SERAC1"/>
    <property type="match status" value="1"/>
</dbReference>
<feature type="repeat" description="ARM" evidence="16">
    <location>
        <begin position="300"/>
        <end position="328"/>
    </location>
</feature>
<dbReference type="GO" id="GO:0016020">
    <property type="term" value="C:membrane"/>
    <property type="evidence" value="ECO:0007669"/>
    <property type="project" value="UniProtKB-SubCell"/>
</dbReference>
<dbReference type="GO" id="GO:0008654">
    <property type="term" value="P:phospholipid biosynthetic process"/>
    <property type="evidence" value="ECO:0007669"/>
    <property type="project" value="UniProtKB-KW"/>
</dbReference>
<gene>
    <name evidence="17" type="ORF">DIATSA_LOCUS339</name>
</gene>
<dbReference type="Proteomes" id="UP001153714">
    <property type="component" value="Chromosome 1"/>
</dbReference>
<keyword evidence="11" id="KW-0594">Phospholipid biosynthesis</keyword>
<dbReference type="PROSITE" id="PS50176">
    <property type="entry name" value="ARM_REPEAT"/>
    <property type="match status" value="1"/>
</dbReference>
<evidence type="ECO:0000256" key="3">
    <source>
        <dbReference type="ARBA" id="ARBA00004240"/>
    </source>
</evidence>
<evidence type="ECO:0000256" key="2">
    <source>
        <dbReference type="ARBA" id="ARBA00004173"/>
    </source>
</evidence>
<dbReference type="GO" id="GO:0005783">
    <property type="term" value="C:endoplasmic reticulum"/>
    <property type="evidence" value="ECO:0007669"/>
    <property type="project" value="UniProtKB-SubCell"/>
</dbReference>
<keyword evidence="12" id="KW-1208">Phospholipid metabolism</keyword>
<keyword evidence="8" id="KW-0443">Lipid metabolism</keyword>
<dbReference type="EMBL" id="OU893332">
    <property type="protein sequence ID" value="CAG9782048.1"/>
    <property type="molecule type" value="Genomic_DNA"/>
</dbReference>
<evidence type="ECO:0000256" key="9">
    <source>
        <dbReference type="ARBA" id="ARBA00023128"/>
    </source>
</evidence>
<keyword evidence="4" id="KW-0444">Lipid biosynthesis</keyword>
<evidence type="ECO:0000313" key="18">
    <source>
        <dbReference type="Proteomes" id="UP001153714"/>
    </source>
</evidence>
<keyword evidence="9" id="KW-0496">Mitochondrion</keyword>
<organism evidence="17 18">
    <name type="scientific">Diatraea saccharalis</name>
    <name type="common">sugarcane borer</name>
    <dbReference type="NCBI Taxonomy" id="40085"/>
    <lineage>
        <taxon>Eukaryota</taxon>
        <taxon>Metazoa</taxon>
        <taxon>Ecdysozoa</taxon>
        <taxon>Arthropoda</taxon>
        <taxon>Hexapoda</taxon>
        <taxon>Insecta</taxon>
        <taxon>Pterygota</taxon>
        <taxon>Neoptera</taxon>
        <taxon>Endopterygota</taxon>
        <taxon>Lepidoptera</taxon>
        <taxon>Glossata</taxon>
        <taxon>Ditrysia</taxon>
        <taxon>Pyraloidea</taxon>
        <taxon>Crambidae</taxon>
        <taxon>Crambinae</taxon>
        <taxon>Diatraea</taxon>
    </lineage>
</organism>
<dbReference type="Gene3D" id="1.25.10.10">
    <property type="entry name" value="Leucine-rich Repeat Variant"/>
    <property type="match status" value="1"/>
</dbReference>
<evidence type="ECO:0000256" key="7">
    <source>
        <dbReference type="ARBA" id="ARBA00022989"/>
    </source>
</evidence>
<dbReference type="InterPro" id="IPR029058">
    <property type="entry name" value="AB_hydrolase_fold"/>
</dbReference>
<dbReference type="OrthoDB" id="5086500at2759"/>
<reference evidence="17" key="1">
    <citation type="submission" date="2021-12" db="EMBL/GenBank/DDBJ databases">
        <authorList>
            <person name="King R."/>
        </authorList>
    </citation>
    <scope>NUCLEOTIDE SEQUENCE</scope>
</reference>
<evidence type="ECO:0000256" key="5">
    <source>
        <dbReference type="ARBA" id="ARBA00022692"/>
    </source>
</evidence>
<evidence type="ECO:0000256" key="16">
    <source>
        <dbReference type="PROSITE-ProRule" id="PRU00259"/>
    </source>
</evidence>
<dbReference type="SUPFAM" id="SSF53474">
    <property type="entry name" value="alpha/beta-Hydrolases"/>
    <property type="match status" value="1"/>
</dbReference>
<keyword evidence="7" id="KW-1133">Transmembrane helix</keyword>
<dbReference type="InterPro" id="IPR016024">
    <property type="entry name" value="ARM-type_fold"/>
</dbReference>
<evidence type="ECO:0000256" key="4">
    <source>
        <dbReference type="ARBA" id="ARBA00022516"/>
    </source>
</evidence>
<evidence type="ECO:0000256" key="8">
    <source>
        <dbReference type="ARBA" id="ARBA00023098"/>
    </source>
</evidence>
<evidence type="ECO:0000256" key="13">
    <source>
        <dbReference type="ARBA" id="ARBA00038024"/>
    </source>
</evidence>
<evidence type="ECO:0000313" key="17">
    <source>
        <dbReference type="EMBL" id="CAG9782048.1"/>
    </source>
</evidence>
<accession>A0A9N9MZE2</accession>
<keyword evidence="18" id="KW-1185">Reference proteome</keyword>
<dbReference type="Gene3D" id="3.40.50.1820">
    <property type="entry name" value="alpha/beta hydrolase"/>
    <property type="match status" value="1"/>
</dbReference>
<dbReference type="InterPro" id="IPR000225">
    <property type="entry name" value="Armadillo"/>
</dbReference>
<keyword evidence="5" id="KW-0812">Transmembrane</keyword>
<comment type="subcellular location">
    <subcellularLocation>
        <location evidence="3">Endoplasmic reticulum</location>
    </subcellularLocation>
    <subcellularLocation>
        <location evidence="1">Membrane</location>
        <topology evidence="1">Single-pass membrane protein</topology>
    </subcellularLocation>
    <subcellularLocation>
        <location evidence="2">Mitochondrion</location>
    </subcellularLocation>
</comment>